<evidence type="ECO:0000256" key="11">
    <source>
        <dbReference type="ARBA" id="ARBA00022989"/>
    </source>
</evidence>
<accession>A0A7U3ZQA5</accession>
<feature type="domain" description="PAC" evidence="22">
    <location>
        <begin position="500"/>
        <end position="553"/>
    </location>
</feature>
<keyword evidence="6" id="KW-0808">Transferase</keyword>
<evidence type="ECO:0000256" key="10">
    <source>
        <dbReference type="ARBA" id="ARBA00022840"/>
    </source>
</evidence>
<dbReference type="Pfam" id="PF02518">
    <property type="entry name" value="HATPase_c"/>
    <property type="match status" value="1"/>
</dbReference>
<dbReference type="PROSITE" id="PS50109">
    <property type="entry name" value="HIS_KIN"/>
    <property type="match status" value="1"/>
</dbReference>
<feature type="domain" description="Response regulatory" evidence="20">
    <location>
        <begin position="942"/>
        <end position="1064"/>
    </location>
</feature>
<dbReference type="InterPro" id="IPR001789">
    <property type="entry name" value="Sig_transdc_resp-reg_receiver"/>
</dbReference>
<feature type="domain" description="PAC" evidence="22">
    <location>
        <begin position="625"/>
        <end position="676"/>
    </location>
</feature>
<feature type="domain" description="PAS" evidence="21">
    <location>
        <begin position="26"/>
        <end position="76"/>
    </location>
</feature>
<dbReference type="InterPro" id="IPR000014">
    <property type="entry name" value="PAS"/>
</dbReference>
<dbReference type="InterPro" id="IPR005467">
    <property type="entry name" value="His_kinase_dom"/>
</dbReference>
<dbReference type="InterPro" id="IPR003594">
    <property type="entry name" value="HATPase_dom"/>
</dbReference>
<dbReference type="Gene3D" id="3.30.450.20">
    <property type="entry name" value="PAS domain"/>
    <property type="match status" value="4"/>
</dbReference>
<dbReference type="SMART" id="SM00086">
    <property type="entry name" value="PAC"/>
    <property type="match status" value="4"/>
</dbReference>
<dbReference type="InterPro" id="IPR004358">
    <property type="entry name" value="Sig_transdc_His_kin-like_C"/>
</dbReference>
<dbReference type="SUPFAM" id="SSF47384">
    <property type="entry name" value="Homodimeric domain of signal transducing histidine kinase"/>
    <property type="match status" value="1"/>
</dbReference>
<dbReference type="SMART" id="SM00388">
    <property type="entry name" value="HisKA"/>
    <property type="match status" value="1"/>
</dbReference>
<evidence type="ECO:0000259" key="21">
    <source>
        <dbReference type="PROSITE" id="PS50112"/>
    </source>
</evidence>
<feature type="modified residue" description="4-aspartylphosphate" evidence="17">
    <location>
        <position position="997"/>
    </location>
</feature>
<dbReference type="InterPro" id="IPR036641">
    <property type="entry name" value="HPT_dom_sf"/>
</dbReference>
<dbReference type="PROSITE" id="PS50110">
    <property type="entry name" value="RESPONSE_REGULATORY"/>
    <property type="match status" value="1"/>
</dbReference>
<dbReference type="SMART" id="SM00448">
    <property type="entry name" value="REC"/>
    <property type="match status" value="1"/>
</dbReference>
<feature type="domain" description="HPt" evidence="23">
    <location>
        <begin position="1105"/>
        <end position="1205"/>
    </location>
</feature>
<dbReference type="PROSITE" id="PS50112">
    <property type="entry name" value="PAS"/>
    <property type="match status" value="3"/>
</dbReference>
<keyword evidence="8" id="KW-0547">Nucleotide-binding</keyword>
<feature type="domain" description="PAS" evidence="21">
    <location>
        <begin position="133"/>
        <end position="203"/>
    </location>
</feature>
<keyword evidence="5 17" id="KW-0597">Phosphoprotein</keyword>
<organism evidence="24 25">
    <name type="scientific">Runella slithyformis (strain ATCC 29530 / DSM 19594 / LMG 11500 / NCIMB 11436 / LSU 4)</name>
    <dbReference type="NCBI Taxonomy" id="761193"/>
    <lineage>
        <taxon>Bacteria</taxon>
        <taxon>Pseudomonadati</taxon>
        <taxon>Bacteroidota</taxon>
        <taxon>Cytophagia</taxon>
        <taxon>Cytophagales</taxon>
        <taxon>Spirosomataceae</taxon>
        <taxon>Runella</taxon>
    </lineage>
</organism>
<dbReference type="Pfam" id="PF13185">
    <property type="entry name" value="GAF_2"/>
    <property type="match status" value="1"/>
</dbReference>
<name>A0A7U3ZQA5_RUNSL</name>
<dbReference type="InterPro" id="IPR029016">
    <property type="entry name" value="GAF-like_dom_sf"/>
</dbReference>
<dbReference type="PROSITE" id="PS50894">
    <property type="entry name" value="HPT"/>
    <property type="match status" value="1"/>
</dbReference>
<dbReference type="Gene3D" id="3.30.450.40">
    <property type="match status" value="1"/>
</dbReference>
<dbReference type="Pfam" id="PF00512">
    <property type="entry name" value="HisKA"/>
    <property type="match status" value="1"/>
</dbReference>
<evidence type="ECO:0000256" key="8">
    <source>
        <dbReference type="ARBA" id="ARBA00022741"/>
    </source>
</evidence>
<dbReference type="Gene3D" id="3.40.50.2300">
    <property type="match status" value="1"/>
</dbReference>
<evidence type="ECO:0000256" key="4">
    <source>
        <dbReference type="ARBA" id="ARBA00022475"/>
    </source>
</evidence>
<dbReference type="SMART" id="SM00073">
    <property type="entry name" value="HPT"/>
    <property type="match status" value="1"/>
</dbReference>
<dbReference type="SUPFAM" id="SSF55781">
    <property type="entry name" value="GAF domain-like"/>
    <property type="match status" value="1"/>
</dbReference>
<evidence type="ECO:0000256" key="14">
    <source>
        <dbReference type="ARBA" id="ARBA00064003"/>
    </source>
</evidence>
<dbReference type="SMART" id="SM00387">
    <property type="entry name" value="HATPase_c"/>
    <property type="match status" value="1"/>
</dbReference>
<protein>
    <recommendedName>
        <fullName evidence="15">Sensory/regulatory protein RpfC</fullName>
        <ecNumber evidence="3">2.7.13.3</ecNumber>
    </recommendedName>
</protein>
<dbReference type="Gene3D" id="3.30.565.10">
    <property type="entry name" value="Histidine kinase-like ATPase, C-terminal domain"/>
    <property type="match status" value="1"/>
</dbReference>
<evidence type="ECO:0000256" key="2">
    <source>
        <dbReference type="ARBA" id="ARBA00004651"/>
    </source>
</evidence>
<evidence type="ECO:0000259" key="22">
    <source>
        <dbReference type="PROSITE" id="PS50113"/>
    </source>
</evidence>
<dbReference type="Proteomes" id="UP000000493">
    <property type="component" value="Chromosome"/>
</dbReference>
<comment type="subcellular location">
    <subcellularLocation>
        <location evidence="2">Cell membrane</location>
        <topology evidence="2">Multi-pass membrane protein</topology>
    </subcellularLocation>
</comment>
<keyword evidence="9 24" id="KW-0418">Kinase</keyword>
<feature type="domain" description="PAS" evidence="21">
    <location>
        <begin position="554"/>
        <end position="605"/>
    </location>
</feature>
<keyword evidence="13" id="KW-0472">Membrane</keyword>
<reference evidence="25" key="1">
    <citation type="submission" date="2011-06" db="EMBL/GenBank/DDBJ databases">
        <title>The complete genome of chromosome of Runella slithyformis DSM 19594.</title>
        <authorList>
            <consortium name="US DOE Joint Genome Institute (JGI-PGF)"/>
            <person name="Lucas S."/>
            <person name="Han J."/>
            <person name="Lapidus A."/>
            <person name="Bruce D."/>
            <person name="Goodwin L."/>
            <person name="Pitluck S."/>
            <person name="Peters L."/>
            <person name="Kyrpides N."/>
            <person name="Mavromatis K."/>
            <person name="Ivanova N."/>
            <person name="Ovchinnikova G."/>
            <person name="Zhang X."/>
            <person name="Misra M."/>
            <person name="Detter J.C."/>
            <person name="Tapia R."/>
            <person name="Han C."/>
            <person name="Land M."/>
            <person name="Hauser L."/>
            <person name="Markowitz V."/>
            <person name="Cheng J.-F."/>
            <person name="Hugenholtz P."/>
            <person name="Woyke T."/>
            <person name="Wu D."/>
            <person name="Tindall B."/>
            <person name="Faehrich R."/>
            <person name="Brambilla E."/>
            <person name="Klenk H.-P."/>
            <person name="Eisen J.A."/>
        </authorList>
    </citation>
    <scope>NUCLEOTIDE SEQUENCE [LARGE SCALE GENOMIC DNA]</scope>
    <source>
        <strain evidence="25">ATCC 29530 / DSM 19594 / LMG 11500 / NCIMB 11436 / LSU 4</strain>
    </source>
</reference>
<dbReference type="Pfam" id="PF00989">
    <property type="entry name" value="PAS"/>
    <property type="match status" value="2"/>
</dbReference>
<dbReference type="Pfam" id="PF13426">
    <property type="entry name" value="PAS_9"/>
    <property type="match status" value="2"/>
</dbReference>
<gene>
    <name evidence="24" type="ordered locus">Runsl_5095</name>
</gene>
<dbReference type="GO" id="GO:0005524">
    <property type="term" value="F:ATP binding"/>
    <property type="evidence" value="ECO:0007669"/>
    <property type="project" value="UniProtKB-KW"/>
</dbReference>
<comment type="catalytic activity">
    <reaction evidence="1">
        <text>ATP + protein L-histidine = ADP + protein N-phospho-L-histidine.</text>
        <dbReference type="EC" id="2.7.13.3"/>
    </reaction>
</comment>
<dbReference type="CDD" id="cd16922">
    <property type="entry name" value="HATPase_EvgS-ArcB-TorS-like"/>
    <property type="match status" value="1"/>
</dbReference>
<dbReference type="InterPro" id="IPR003661">
    <property type="entry name" value="HisK_dim/P_dom"/>
</dbReference>
<dbReference type="SUPFAM" id="SSF52172">
    <property type="entry name" value="CheY-like"/>
    <property type="match status" value="1"/>
</dbReference>
<dbReference type="FunFam" id="1.10.287.130:FF:000002">
    <property type="entry name" value="Two-component osmosensing histidine kinase"/>
    <property type="match status" value="1"/>
</dbReference>
<dbReference type="CDD" id="cd00130">
    <property type="entry name" value="PAS"/>
    <property type="match status" value="3"/>
</dbReference>
<evidence type="ECO:0000256" key="6">
    <source>
        <dbReference type="ARBA" id="ARBA00022679"/>
    </source>
</evidence>
<dbReference type="GO" id="GO:0000155">
    <property type="term" value="F:phosphorelay sensor kinase activity"/>
    <property type="evidence" value="ECO:0007669"/>
    <property type="project" value="InterPro"/>
</dbReference>
<evidence type="ECO:0000256" key="16">
    <source>
        <dbReference type="PROSITE-ProRule" id="PRU00110"/>
    </source>
</evidence>
<evidence type="ECO:0000259" key="23">
    <source>
        <dbReference type="PROSITE" id="PS50894"/>
    </source>
</evidence>
<feature type="domain" description="Histidine kinase" evidence="19">
    <location>
        <begin position="694"/>
        <end position="915"/>
    </location>
</feature>
<dbReference type="KEGG" id="rsi:Runsl_5095"/>
<evidence type="ECO:0000313" key="25">
    <source>
        <dbReference type="Proteomes" id="UP000000493"/>
    </source>
</evidence>
<dbReference type="PANTHER" id="PTHR45339:SF1">
    <property type="entry name" value="HYBRID SIGNAL TRANSDUCTION HISTIDINE KINASE J"/>
    <property type="match status" value="1"/>
</dbReference>
<dbReference type="GO" id="GO:0005886">
    <property type="term" value="C:plasma membrane"/>
    <property type="evidence" value="ECO:0007669"/>
    <property type="project" value="UniProtKB-SubCell"/>
</dbReference>
<dbReference type="CDD" id="cd17546">
    <property type="entry name" value="REC_hyHK_CKI1_RcsC-like"/>
    <property type="match status" value="1"/>
</dbReference>
<evidence type="ECO:0000256" key="7">
    <source>
        <dbReference type="ARBA" id="ARBA00022692"/>
    </source>
</evidence>
<dbReference type="NCBIfam" id="TIGR00229">
    <property type="entry name" value="sensory_box"/>
    <property type="match status" value="4"/>
</dbReference>
<dbReference type="PANTHER" id="PTHR45339">
    <property type="entry name" value="HYBRID SIGNAL TRANSDUCTION HISTIDINE KINASE J"/>
    <property type="match status" value="1"/>
</dbReference>
<feature type="modified residue" description="Phosphohistidine" evidence="16">
    <location>
        <position position="1144"/>
    </location>
</feature>
<dbReference type="SUPFAM" id="SSF55785">
    <property type="entry name" value="PYP-like sensor domain (PAS domain)"/>
    <property type="match status" value="4"/>
</dbReference>
<dbReference type="InterPro" id="IPR001610">
    <property type="entry name" value="PAC"/>
</dbReference>
<evidence type="ECO:0000256" key="1">
    <source>
        <dbReference type="ARBA" id="ARBA00000085"/>
    </source>
</evidence>
<evidence type="ECO:0000256" key="17">
    <source>
        <dbReference type="PROSITE-ProRule" id="PRU00169"/>
    </source>
</evidence>
<evidence type="ECO:0000259" key="19">
    <source>
        <dbReference type="PROSITE" id="PS50109"/>
    </source>
</evidence>
<dbReference type="SMART" id="SM00091">
    <property type="entry name" value="PAS"/>
    <property type="match status" value="4"/>
</dbReference>
<dbReference type="InterPro" id="IPR000700">
    <property type="entry name" value="PAS-assoc_C"/>
</dbReference>
<dbReference type="InterPro" id="IPR036890">
    <property type="entry name" value="HATPase_C_sf"/>
</dbReference>
<evidence type="ECO:0000256" key="13">
    <source>
        <dbReference type="ARBA" id="ARBA00023136"/>
    </source>
</evidence>
<keyword evidence="12" id="KW-0902">Two-component regulatory system</keyword>
<evidence type="ECO:0000256" key="18">
    <source>
        <dbReference type="SAM" id="Coils"/>
    </source>
</evidence>
<dbReference type="CDD" id="cd00088">
    <property type="entry name" value="HPT"/>
    <property type="match status" value="1"/>
</dbReference>
<keyword evidence="25" id="KW-1185">Reference proteome</keyword>
<evidence type="ECO:0000259" key="20">
    <source>
        <dbReference type="PROSITE" id="PS50110"/>
    </source>
</evidence>
<keyword evidence="10" id="KW-0067">ATP-binding</keyword>
<dbReference type="FunFam" id="3.30.565.10:FF:000010">
    <property type="entry name" value="Sensor histidine kinase RcsC"/>
    <property type="match status" value="1"/>
</dbReference>
<reference evidence="24 25" key="2">
    <citation type="journal article" date="2012" name="Stand. Genomic Sci.">
        <title>Complete genome sequence of the aquatic bacterium Runella slithyformis type strain (LSU 4(T)).</title>
        <authorList>
            <person name="Copeland A."/>
            <person name="Zhang X."/>
            <person name="Misra M."/>
            <person name="Lapidus A."/>
            <person name="Nolan M."/>
            <person name="Lucas S."/>
            <person name="Deshpande S."/>
            <person name="Cheng J.F."/>
            <person name="Tapia R."/>
            <person name="Goodwin L.A."/>
            <person name="Pitluck S."/>
            <person name="Liolios K."/>
            <person name="Pagani I."/>
            <person name="Ivanova N."/>
            <person name="Mikhailova N."/>
            <person name="Pati A."/>
            <person name="Chen A."/>
            <person name="Palaniappan K."/>
            <person name="Land M."/>
            <person name="Hauser L."/>
            <person name="Pan C."/>
            <person name="Jeffries C.D."/>
            <person name="Detter J.C."/>
            <person name="Brambilla E.M."/>
            <person name="Rohde M."/>
            <person name="Djao O.D."/>
            <person name="Goker M."/>
            <person name="Sikorski J."/>
            <person name="Tindall B.J."/>
            <person name="Woyke T."/>
            <person name="Bristow J."/>
            <person name="Eisen J.A."/>
            <person name="Markowitz V."/>
            <person name="Hugenholtz P."/>
            <person name="Kyrpides N.C."/>
            <person name="Klenk H.P."/>
            <person name="Mavromatis K."/>
        </authorList>
    </citation>
    <scope>NUCLEOTIDE SEQUENCE [LARGE SCALE GENOMIC DNA]</scope>
    <source>
        <strain evidence="25">ATCC 29530 / DSM 19594 / LMG 11500 / NCIMB 11436 / LSU 4</strain>
    </source>
</reference>
<keyword evidence="4" id="KW-1003">Cell membrane</keyword>
<dbReference type="InterPro" id="IPR008207">
    <property type="entry name" value="Sig_transdc_His_kin_Hpt_dom"/>
</dbReference>
<dbReference type="Gene3D" id="1.10.287.130">
    <property type="match status" value="1"/>
</dbReference>
<proteinExistence type="predicted"/>
<dbReference type="InterPro" id="IPR013767">
    <property type="entry name" value="PAS_fold"/>
</dbReference>
<evidence type="ECO:0000256" key="9">
    <source>
        <dbReference type="ARBA" id="ARBA00022777"/>
    </source>
</evidence>
<dbReference type="SUPFAM" id="SSF47226">
    <property type="entry name" value="Histidine-containing phosphotransfer domain, HPT domain"/>
    <property type="match status" value="1"/>
</dbReference>
<dbReference type="SUPFAM" id="SSF55874">
    <property type="entry name" value="ATPase domain of HSP90 chaperone/DNA topoisomerase II/histidine kinase"/>
    <property type="match status" value="1"/>
</dbReference>
<dbReference type="Gene3D" id="1.20.120.160">
    <property type="entry name" value="HPT domain"/>
    <property type="match status" value="1"/>
</dbReference>
<evidence type="ECO:0000313" key="24">
    <source>
        <dbReference type="EMBL" id="AEI51397.1"/>
    </source>
</evidence>
<evidence type="ECO:0000256" key="12">
    <source>
        <dbReference type="ARBA" id="ARBA00023012"/>
    </source>
</evidence>
<dbReference type="InterPro" id="IPR011006">
    <property type="entry name" value="CheY-like_superfamily"/>
</dbReference>
<dbReference type="PRINTS" id="PR00344">
    <property type="entry name" value="BCTRLSENSOR"/>
</dbReference>
<keyword evidence="11" id="KW-1133">Transmembrane helix</keyword>
<evidence type="ECO:0000256" key="5">
    <source>
        <dbReference type="ARBA" id="ARBA00022553"/>
    </source>
</evidence>
<dbReference type="RefSeq" id="WP_013930675.1">
    <property type="nucleotide sequence ID" value="NC_015703.1"/>
</dbReference>
<comment type="subunit">
    <text evidence="14">At low DSF concentrations, interacts with RpfF.</text>
</comment>
<keyword evidence="18" id="KW-0175">Coiled coil</keyword>
<dbReference type="Pfam" id="PF01627">
    <property type="entry name" value="Hpt"/>
    <property type="match status" value="1"/>
</dbReference>
<dbReference type="AlphaFoldDB" id="A0A7U3ZQA5"/>
<feature type="coiled-coil region" evidence="18">
    <location>
        <begin position="657"/>
        <end position="687"/>
    </location>
</feature>
<dbReference type="Pfam" id="PF00072">
    <property type="entry name" value="Response_reg"/>
    <property type="match status" value="1"/>
</dbReference>
<dbReference type="EC" id="2.7.13.3" evidence="3"/>
<keyword evidence="7" id="KW-0812">Transmembrane</keyword>
<dbReference type="EMBL" id="CP002859">
    <property type="protein sequence ID" value="AEI51397.1"/>
    <property type="molecule type" value="Genomic_DNA"/>
</dbReference>
<dbReference type="PROSITE" id="PS50113">
    <property type="entry name" value="PAC"/>
    <property type="match status" value="2"/>
</dbReference>
<sequence>METPFIIEPNPFIEQLNLFGLTVFPNGAIRYANAYTTRMLGWSPEDLHRFNFFDDLLANDQRDEIQAFLRESLERGKLAEFREIPLIAKNKNVRRVQVNSLIIHRKSDEIVDFTLIGEDATNKLRVTTALNKSNAQLQDLIDNTSDLIQLVSLDGRFLFVNRAWRERLGYEADELVSLSLKDVLWPDAANATLQLLKRVEEGEKVPDFETVFWSKQRKKIYLTGSVTCRYENDKPTAFRCILHDATSRVRAERSQSLYYSIANWMIKTQDLDEFYGRVHEELGKVIDARNFFIALYDPTKSYMYFPYYVDEYFKENVRFTKRKIGNGLTEYAIRANKPLFLYEGDIVELAEKQGLYMYGQIPKVLLCVPLRIGDRVTGIIGVKSYSNSNQYRPRNLEMLEFISGQVALAIARKQNEADLNRQTARLNAIFDSSAYLIWSVNKALQLTSFNKNYSTFLQQHLRTTPAINTTTERLGWQLMTTENRRLMEERYRQAFRGHPQGFEMKIETRNGEGDMWLEFSLNPIQPKEGIIEEVSGVARDITPRKLAELSMQQSEEKFRGIFVNLQDIYVRTDRTGKITMISPSVLKRTGYTIEQAMGTNVTDYFVDQGRIHAALVRLRRDKSLRNFEAELRIKDGTIRQFMFNMLLLRDEDGAPIVAALARDITELKRNQEELVKAKEEAERSLKVKERFLANMSHEIRTPMNGIIGMIDLLNETPLNPEQKDYILTMRRSSGTLLNILNDILDLSKIEAGKMALNEAPVALEEIFEKLTALFAQTARNKHNTLSFHFEENLPQFIIADQTRLLQILSNLTSNAIKFTENGSVKLKVSSVWTKGKFHKIKVEVQDSGIGISTENLNLLFNAFSQVDTSSRKTFGGTGLGLAISKELCRLMKGEIGVESNVDRGSTFWFTFETKETMISPIQQKADNQEIKFENFFSDYHPKLLLVDDNFVNRKVASEILKKSGCVVDTADSGKQAIQLVDEIFSSSGPYYDAIFMDIQMPDMDGIETTQRLRELFGTKLPTVVAMTAYSMKEDRERFLSQGMDDYVAKPIRAQVLIQKVKEIMDAGKTFHEGVAFQKKQKEIAQEVKLPIVDLEIVGQLRQLGGMELVSSIFEDFVAEATELVNEALAALTENNITVIKSNLHTLKGSAGTIGVSRVAEIARVGEGKLKTNDTSTLAEDLPKLEQEFKVFLREYQTILEEFTQK</sequence>
<evidence type="ECO:0000256" key="15">
    <source>
        <dbReference type="ARBA" id="ARBA00068150"/>
    </source>
</evidence>
<dbReference type="GO" id="GO:0006355">
    <property type="term" value="P:regulation of DNA-templated transcription"/>
    <property type="evidence" value="ECO:0007669"/>
    <property type="project" value="InterPro"/>
</dbReference>
<dbReference type="CDD" id="cd00082">
    <property type="entry name" value="HisKA"/>
    <property type="match status" value="1"/>
</dbReference>
<dbReference type="InterPro" id="IPR036097">
    <property type="entry name" value="HisK_dim/P_sf"/>
</dbReference>
<dbReference type="InterPro" id="IPR003018">
    <property type="entry name" value="GAF"/>
</dbReference>
<dbReference type="SMART" id="SM00065">
    <property type="entry name" value="GAF"/>
    <property type="match status" value="1"/>
</dbReference>
<dbReference type="InterPro" id="IPR035965">
    <property type="entry name" value="PAS-like_dom_sf"/>
</dbReference>
<evidence type="ECO:0000256" key="3">
    <source>
        <dbReference type="ARBA" id="ARBA00012438"/>
    </source>
</evidence>